<dbReference type="Pfam" id="PF13202">
    <property type="entry name" value="EF-hand_5"/>
    <property type="match status" value="2"/>
</dbReference>
<dbReference type="InterPro" id="IPR018247">
    <property type="entry name" value="EF_Hand_1_Ca_BS"/>
</dbReference>
<dbReference type="PROSITE" id="PS50222">
    <property type="entry name" value="EF_HAND_2"/>
    <property type="match status" value="1"/>
</dbReference>
<keyword evidence="5" id="KW-1185">Reference proteome</keyword>
<dbReference type="RefSeq" id="WP_317517814.1">
    <property type="nucleotide sequence ID" value="NZ_JAPTHD010000008.1"/>
</dbReference>
<feature type="compositionally biased region" description="Pro residues" evidence="1">
    <location>
        <begin position="191"/>
        <end position="210"/>
    </location>
</feature>
<organism evidence="4 5">
    <name type="scientific">Sphingobium naphthae</name>
    <dbReference type="NCBI Taxonomy" id="1886786"/>
    <lineage>
        <taxon>Bacteria</taxon>
        <taxon>Pseudomonadati</taxon>
        <taxon>Pseudomonadota</taxon>
        <taxon>Alphaproteobacteria</taxon>
        <taxon>Sphingomonadales</taxon>
        <taxon>Sphingomonadaceae</taxon>
        <taxon>Sphingobium</taxon>
    </lineage>
</organism>
<evidence type="ECO:0000256" key="2">
    <source>
        <dbReference type="SAM" id="SignalP"/>
    </source>
</evidence>
<comment type="caution">
    <text evidence="4">The sequence shown here is derived from an EMBL/GenBank/DDBJ whole genome shotgun (WGS) entry which is preliminary data.</text>
</comment>
<dbReference type="InterPro" id="IPR002048">
    <property type="entry name" value="EF_hand_dom"/>
</dbReference>
<dbReference type="Proteomes" id="UP001185984">
    <property type="component" value="Unassembled WGS sequence"/>
</dbReference>
<feature type="compositionally biased region" description="Basic and acidic residues" evidence="1">
    <location>
        <begin position="86"/>
        <end position="96"/>
    </location>
</feature>
<dbReference type="Gene3D" id="1.10.238.10">
    <property type="entry name" value="EF-hand"/>
    <property type="match status" value="2"/>
</dbReference>
<feature type="region of interest" description="Disordered" evidence="1">
    <location>
        <begin position="54"/>
        <end position="210"/>
    </location>
</feature>
<dbReference type="SUPFAM" id="SSF47473">
    <property type="entry name" value="EF-hand"/>
    <property type="match status" value="1"/>
</dbReference>
<keyword evidence="2" id="KW-0732">Signal</keyword>
<feature type="signal peptide" evidence="2">
    <location>
        <begin position="1"/>
        <end position="20"/>
    </location>
</feature>
<sequence length="210" mass="20988">MRLPALLLAAGLLAPSVAAAQPQGEAGGPWAADADRDGRITRDEMRAYMERRFGLMDPDGDGLVPVQTMQRMLGHERQAAAAGESGGDRPRGEGRGRGGPGGPGGRGPSGGGGPGGAGGPPPGGPPPGGPPPGDRADAGAPPPPPPGRSMPWPEDGNDDGQIGRDEFLAPALAMFDDQDRDGDGVLSTEELPPPPPHGEAPRPDGAPPAS</sequence>
<evidence type="ECO:0000313" key="4">
    <source>
        <dbReference type="EMBL" id="MDV5825203.1"/>
    </source>
</evidence>
<gene>
    <name evidence="4" type="ORF">O0R41_16475</name>
</gene>
<feature type="chain" id="PRO_5045371963" evidence="2">
    <location>
        <begin position="21"/>
        <end position="210"/>
    </location>
</feature>
<evidence type="ECO:0000256" key="1">
    <source>
        <dbReference type="SAM" id="MobiDB-lite"/>
    </source>
</evidence>
<dbReference type="EMBL" id="JAPTHD010000008">
    <property type="protein sequence ID" value="MDV5825203.1"/>
    <property type="molecule type" value="Genomic_DNA"/>
</dbReference>
<feature type="compositionally biased region" description="Gly residues" evidence="1">
    <location>
        <begin position="97"/>
        <end position="118"/>
    </location>
</feature>
<protein>
    <submittedName>
        <fullName evidence="4">EF-hand domain-containing protein</fullName>
    </submittedName>
</protein>
<name>A0ABU4A0A8_9SPHN</name>
<feature type="compositionally biased region" description="Pro residues" evidence="1">
    <location>
        <begin position="119"/>
        <end position="133"/>
    </location>
</feature>
<evidence type="ECO:0000259" key="3">
    <source>
        <dbReference type="PROSITE" id="PS50222"/>
    </source>
</evidence>
<evidence type="ECO:0000313" key="5">
    <source>
        <dbReference type="Proteomes" id="UP001185984"/>
    </source>
</evidence>
<proteinExistence type="predicted"/>
<feature type="domain" description="EF-hand" evidence="3">
    <location>
        <begin position="33"/>
        <end position="55"/>
    </location>
</feature>
<accession>A0ABU4A0A8</accession>
<dbReference type="InterPro" id="IPR011992">
    <property type="entry name" value="EF-hand-dom_pair"/>
</dbReference>
<dbReference type="PROSITE" id="PS00018">
    <property type="entry name" value="EF_HAND_1"/>
    <property type="match status" value="2"/>
</dbReference>
<reference evidence="5" key="1">
    <citation type="journal article" date="2022" name="J Environ Chem Eng">
        <title>Biodegradation of petroleum oil using a constructed nonpathogenic and heavy metal-tolerant bacterial consortium isolated from marine sponges.</title>
        <authorList>
            <person name="Dechsakulwatana C."/>
            <person name="Rungsihiranrut A."/>
            <person name="Muangchinda C."/>
            <person name="Ningthoujam R."/>
            <person name="Klankeo P."/>
            <person name="Pinyakong O."/>
        </authorList>
    </citation>
    <scope>NUCLEOTIDE SEQUENCE [LARGE SCALE GENOMIC DNA]</scope>
    <source>
        <strain evidence="5">MO2-4</strain>
    </source>
</reference>